<dbReference type="EMBL" id="CM003613">
    <property type="protein sequence ID" value="KYP57155.1"/>
    <property type="molecule type" value="Genomic_DNA"/>
</dbReference>
<dbReference type="Gramene" id="C.cajan_03335.t">
    <property type="protein sequence ID" value="C.cajan_03335.t.cds1"/>
    <property type="gene ID" value="C.cajan_03335"/>
</dbReference>
<accession>A0A151SQU2</accession>
<dbReference type="PANTHER" id="PTHR45835:SF108">
    <property type="entry name" value="INTEGRASE ZINC-BINDING DOMAIN-CONTAINING PROTEIN"/>
    <property type="match status" value="1"/>
</dbReference>
<dbReference type="AlphaFoldDB" id="A0A151SQU2"/>
<evidence type="ECO:0000313" key="2">
    <source>
        <dbReference type="Proteomes" id="UP000075243"/>
    </source>
</evidence>
<dbReference type="Proteomes" id="UP000075243">
    <property type="component" value="Chromosome 11"/>
</dbReference>
<reference evidence="1 2" key="1">
    <citation type="journal article" date="2012" name="Nat. Biotechnol.">
        <title>Draft genome sequence of pigeonpea (Cajanus cajan), an orphan legume crop of resource-poor farmers.</title>
        <authorList>
            <person name="Varshney R.K."/>
            <person name="Chen W."/>
            <person name="Li Y."/>
            <person name="Bharti A.K."/>
            <person name="Saxena R.K."/>
            <person name="Schlueter J.A."/>
            <person name="Donoghue M.T."/>
            <person name="Azam S."/>
            <person name="Fan G."/>
            <person name="Whaley A.M."/>
            <person name="Farmer A.D."/>
            <person name="Sheridan J."/>
            <person name="Iwata A."/>
            <person name="Tuteja R."/>
            <person name="Penmetsa R.V."/>
            <person name="Wu W."/>
            <person name="Upadhyaya H.D."/>
            <person name="Yang S.P."/>
            <person name="Shah T."/>
            <person name="Saxena K.B."/>
            <person name="Michael T."/>
            <person name="McCombie W.R."/>
            <person name="Yang B."/>
            <person name="Zhang G."/>
            <person name="Yang H."/>
            <person name="Wang J."/>
            <person name="Spillane C."/>
            <person name="Cook D.R."/>
            <person name="May G.D."/>
            <person name="Xu X."/>
            <person name="Jackson S.A."/>
        </authorList>
    </citation>
    <scope>NUCLEOTIDE SEQUENCE [LARGE SCALE GENOMIC DNA]</scope>
    <source>
        <strain evidence="2">cv. Asha</strain>
    </source>
</reference>
<dbReference type="OMA" id="LMEVPEW"/>
<proteinExistence type="predicted"/>
<keyword evidence="2" id="KW-1185">Reference proteome</keyword>
<evidence type="ECO:0000313" key="1">
    <source>
        <dbReference type="EMBL" id="KYP57155.1"/>
    </source>
</evidence>
<organism evidence="1 2">
    <name type="scientific">Cajanus cajan</name>
    <name type="common">Pigeon pea</name>
    <name type="synonym">Cajanus indicus</name>
    <dbReference type="NCBI Taxonomy" id="3821"/>
    <lineage>
        <taxon>Eukaryota</taxon>
        <taxon>Viridiplantae</taxon>
        <taxon>Streptophyta</taxon>
        <taxon>Embryophyta</taxon>
        <taxon>Tracheophyta</taxon>
        <taxon>Spermatophyta</taxon>
        <taxon>Magnoliopsida</taxon>
        <taxon>eudicotyledons</taxon>
        <taxon>Gunneridae</taxon>
        <taxon>Pentapetalae</taxon>
        <taxon>rosids</taxon>
        <taxon>fabids</taxon>
        <taxon>Fabales</taxon>
        <taxon>Fabaceae</taxon>
        <taxon>Papilionoideae</taxon>
        <taxon>50 kb inversion clade</taxon>
        <taxon>NPAAA clade</taxon>
        <taxon>indigoferoid/millettioid clade</taxon>
        <taxon>Phaseoleae</taxon>
        <taxon>Cajanus</taxon>
    </lineage>
</organism>
<evidence type="ECO:0008006" key="3">
    <source>
        <dbReference type="Google" id="ProtNLM"/>
    </source>
</evidence>
<protein>
    <recommendedName>
        <fullName evidence="3">Transposon Ty3-I Gag-Pol polyprotein</fullName>
    </recommendedName>
</protein>
<name>A0A151SQU2_CAJCA</name>
<dbReference type="PANTHER" id="PTHR45835">
    <property type="entry name" value="YALI0A06105P"/>
    <property type="match status" value="1"/>
</dbReference>
<sequence length="60" mass="6905">MKRDIAEYVVACLTCQKAKVEHQKPGSLLQLMEVPEWKWDNITIDFIMGLPRSSRNSDAI</sequence>
<gene>
    <name evidence="1" type="ORF">KK1_003413</name>
</gene>